<dbReference type="GO" id="GO:0016787">
    <property type="term" value="F:hydrolase activity"/>
    <property type="evidence" value="ECO:0007669"/>
    <property type="project" value="UniProtKB-KW"/>
</dbReference>
<dbReference type="OrthoDB" id="8441428at2"/>
<accession>A0A369WEW8</accession>
<keyword evidence="1" id="KW-0732">Signal</keyword>
<dbReference type="EMBL" id="QQOH01000003">
    <property type="protein sequence ID" value="RDE19843.1"/>
    <property type="molecule type" value="Genomic_DNA"/>
</dbReference>
<keyword evidence="4" id="KW-1185">Reference proteome</keyword>
<dbReference type="Proteomes" id="UP000253769">
    <property type="component" value="Unassembled WGS sequence"/>
</dbReference>
<evidence type="ECO:0000259" key="2">
    <source>
        <dbReference type="SMART" id="SM00849"/>
    </source>
</evidence>
<name>A0A369WEW8_9GAMM</name>
<dbReference type="RefSeq" id="WP_114696188.1">
    <property type="nucleotide sequence ID" value="NZ_QQOH01000003.1"/>
</dbReference>
<proteinExistence type="predicted"/>
<organism evidence="3 4">
    <name type="scientific">Motiliproteus coralliicola</name>
    <dbReference type="NCBI Taxonomy" id="2283196"/>
    <lineage>
        <taxon>Bacteria</taxon>
        <taxon>Pseudomonadati</taxon>
        <taxon>Pseudomonadota</taxon>
        <taxon>Gammaproteobacteria</taxon>
        <taxon>Oceanospirillales</taxon>
        <taxon>Oceanospirillaceae</taxon>
        <taxon>Motiliproteus</taxon>
    </lineage>
</organism>
<evidence type="ECO:0000313" key="3">
    <source>
        <dbReference type="EMBL" id="RDE19843.1"/>
    </source>
</evidence>
<evidence type="ECO:0000256" key="1">
    <source>
        <dbReference type="SAM" id="SignalP"/>
    </source>
</evidence>
<evidence type="ECO:0000313" key="4">
    <source>
        <dbReference type="Proteomes" id="UP000253769"/>
    </source>
</evidence>
<reference evidence="3 4" key="1">
    <citation type="submission" date="2018-07" db="EMBL/GenBank/DDBJ databases">
        <title>Motiliproteus coralliicola sp. nov., a bacterium isolated from Coral.</title>
        <authorList>
            <person name="Wang G."/>
        </authorList>
    </citation>
    <scope>NUCLEOTIDE SEQUENCE [LARGE SCALE GENOMIC DNA]</scope>
    <source>
        <strain evidence="3 4">C34</strain>
    </source>
</reference>
<dbReference type="InterPro" id="IPR050855">
    <property type="entry name" value="NDM-1-like"/>
</dbReference>
<dbReference type="InterPro" id="IPR001279">
    <property type="entry name" value="Metallo-B-lactamas"/>
</dbReference>
<dbReference type="CDD" id="cd07739">
    <property type="entry name" value="metallo-hydrolase-like_MBL-fold"/>
    <property type="match status" value="1"/>
</dbReference>
<keyword evidence="3" id="KW-0378">Hydrolase</keyword>
<comment type="caution">
    <text evidence="3">The sequence shown here is derived from an EMBL/GenBank/DDBJ whole genome shotgun (WGS) entry which is preliminary data.</text>
</comment>
<feature type="chain" id="PRO_5017025872" evidence="1">
    <location>
        <begin position="24"/>
        <end position="296"/>
    </location>
</feature>
<gene>
    <name evidence="3" type="ORF">DV711_13315</name>
</gene>
<sequence>MKTLRSLWMAVALSAATVTGAYAQTEASADPALDLTVYNADAGSFHVNSVLVTGEQDAVLIDAQFSRAHAHRVVAEILDSGKNLTTVYVSHGDPDYYFGLEVIKAAFPQVEIYASQPTIDWINNTVEKKVAFWGPKMGTNAPDRPIIPQLLPKQGLSLEGKALEVKGLDSDYPGRSYVWIPAIKAVVGGVNVYSDLHLWVADAQSKADRQGWMTVLEGIEALQPKQVIPGHANAGAPRGLAAVNFTKDYLQRFETELDRSADSSVLIESMQGLYPDAGLGIALQIGAKVTKGEMKW</sequence>
<feature type="signal peptide" evidence="1">
    <location>
        <begin position="1"/>
        <end position="23"/>
    </location>
</feature>
<protein>
    <submittedName>
        <fullName evidence="3">MBL fold metallo-hydrolase</fullName>
    </submittedName>
</protein>
<dbReference type="SUPFAM" id="SSF56281">
    <property type="entry name" value="Metallo-hydrolase/oxidoreductase"/>
    <property type="match status" value="1"/>
</dbReference>
<dbReference type="PANTHER" id="PTHR42951:SF14">
    <property type="entry name" value="METALLO-BETA-LACTAMASE SUPERFAMILY PROTEIN"/>
    <property type="match status" value="1"/>
</dbReference>
<dbReference type="SMART" id="SM00849">
    <property type="entry name" value="Lactamase_B"/>
    <property type="match status" value="1"/>
</dbReference>
<dbReference type="InterPro" id="IPR036866">
    <property type="entry name" value="RibonucZ/Hydroxyglut_hydro"/>
</dbReference>
<dbReference type="Gene3D" id="3.60.15.10">
    <property type="entry name" value="Ribonuclease Z/Hydroxyacylglutathione hydrolase-like"/>
    <property type="match status" value="1"/>
</dbReference>
<dbReference type="Pfam" id="PF00753">
    <property type="entry name" value="Lactamase_B"/>
    <property type="match status" value="1"/>
</dbReference>
<feature type="domain" description="Metallo-beta-lactamase" evidence="2">
    <location>
        <begin position="46"/>
        <end position="231"/>
    </location>
</feature>
<dbReference type="AlphaFoldDB" id="A0A369WEW8"/>
<dbReference type="PANTHER" id="PTHR42951">
    <property type="entry name" value="METALLO-BETA-LACTAMASE DOMAIN-CONTAINING"/>
    <property type="match status" value="1"/>
</dbReference>